<dbReference type="GO" id="GO:0000977">
    <property type="term" value="F:RNA polymerase II transcription regulatory region sequence-specific DNA binding"/>
    <property type="evidence" value="ECO:0007669"/>
    <property type="project" value="TreeGrafter"/>
</dbReference>
<evidence type="ECO:0000256" key="11">
    <source>
        <dbReference type="ARBA" id="ARBA00053510"/>
    </source>
</evidence>
<feature type="compositionally biased region" description="Basic and acidic residues" evidence="14">
    <location>
        <begin position="107"/>
        <end position="124"/>
    </location>
</feature>
<evidence type="ECO:0000256" key="8">
    <source>
        <dbReference type="ARBA" id="ARBA00023163"/>
    </source>
</evidence>
<reference evidence="16" key="2">
    <citation type="submission" date="2025-08" db="UniProtKB">
        <authorList>
            <consortium name="Ensembl"/>
        </authorList>
    </citation>
    <scope>IDENTIFICATION</scope>
</reference>
<keyword evidence="2" id="KW-0217">Developmental protein</keyword>
<keyword evidence="8" id="KW-0804">Transcription</keyword>
<proteinExistence type="inferred from homology"/>
<dbReference type="PROSITE" id="PS00027">
    <property type="entry name" value="HOMEOBOX_1"/>
    <property type="match status" value="1"/>
</dbReference>
<dbReference type="GO" id="GO:0005634">
    <property type="term" value="C:nucleus"/>
    <property type="evidence" value="ECO:0007669"/>
    <property type="project" value="UniProtKB-SubCell"/>
</dbReference>
<evidence type="ECO:0000256" key="12">
    <source>
        <dbReference type="PROSITE-ProRule" id="PRU00108"/>
    </source>
</evidence>
<protein>
    <submittedName>
        <fullName evidence="16">H6 family homeobox 3</fullName>
    </submittedName>
</protein>
<feature type="domain" description="Homeobox" evidence="15">
    <location>
        <begin position="164"/>
        <end position="224"/>
    </location>
</feature>
<organism evidence="16 17">
    <name type="scientific">Amphiprion percula</name>
    <name type="common">Orange clownfish</name>
    <name type="synonym">Lutjanus percula</name>
    <dbReference type="NCBI Taxonomy" id="161767"/>
    <lineage>
        <taxon>Eukaryota</taxon>
        <taxon>Metazoa</taxon>
        <taxon>Chordata</taxon>
        <taxon>Craniata</taxon>
        <taxon>Vertebrata</taxon>
        <taxon>Euteleostomi</taxon>
        <taxon>Actinopterygii</taxon>
        <taxon>Neopterygii</taxon>
        <taxon>Teleostei</taxon>
        <taxon>Neoteleostei</taxon>
        <taxon>Acanthomorphata</taxon>
        <taxon>Ovalentaria</taxon>
        <taxon>Pomacentridae</taxon>
        <taxon>Amphiprion</taxon>
    </lineage>
</organism>
<evidence type="ECO:0000313" key="16">
    <source>
        <dbReference type="Ensembl" id="ENSAPEP00000028665.1"/>
    </source>
</evidence>
<dbReference type="CDD" id="cd00086">
    <property type="entry name" value="homeodomain"/>
    <property type="match status" value="1"/>
</dbReference>
<evidence type="ECO:0000256" key="3">
    <source>
        <dbReference type="ARBA" id="ARBA00022782"/>
    </source>
</evidence>
<dbReference type="InterPro" id="IPR017970">
    <property type="entry name" value="Homeobox_CS"/>
</dbReference>
<comment type="function">
    <text evidence="11">Transcription factor involved in specification of neuronal cell types and which is required for inner ear and hypothalamus development. Binds to the 5'-CAAGTG-3' core sequence.</text>
</comment>
<feature type="compositionally biased region" description="Acidic residues" evidence="14">
    <location>
        <begin position="125"/>
        <end position="137"/>
    </location>
</feature>
<dbReference type="Gene3D" id="1.10.10.60">
    <property type="entry name" value="Homeodomain-like"/>
    <property type="match status" value="1"/>
</dbReference>
<keyword evidence="4" id="KW-0524">Neurogenesis</keyword>
<sequence length="290" mass="32937">MADSDTQETRQPAKDSPFSIKNLLNIEDKHTKPKTLLGSSKGVFEGSFFSRFGDLSFPRLEFPTQRIGLSAQYLERASTWWYPYTIGTHFRTGGSEKVSVRESSPAPDRRSPDLQKSDQDAKEESADDDIALDESDAEEPKKEIDQEDDWKRKTDEMDSDKKTCRKKKTRTVFSRSQVFQLESTFDIKRYLSSSERAGLAASLHLTETQVKIWFQNRRNKWKRQLAAELEAANLSHAAAQRIVRVPILYHENGASESNGGPATNSPGSQSLLAFPHHMYYSHPVPLLRPV</sequence>
<dbReference type="AlphaFoldDB" id="A0A3P8TRB6"/>
<evidence type="ECO:0000256" key="7">
    <source>
        <dbReference type="ARBA" id="ARBA00023155"/>
    </source>
</evidence>
<reference evidence="16 17" key="1">
    <citation type="submission" date="2018-03" db="EMBL/GenBank/DDBJ databases">
        <title>Finding Nemo's genes: A chromosome-scale reference assembly of the genome of the orange clownfish Amphiprion percula.</title>
        <authorList>
            <person name="Lehmann R."/>
        </authorList>
    </citation>
    <scope>NUCLEOTIDE SEQUENCE</scope>
</reference>
<reference evidence="16" key="3">
    <citation type="submission" date="2025-09" db="UniProtKB">
        <authorList>
            <consortium name="Ensembl"/>
        </authorList>
    </citation>
    <scope>IDENTIFICATION</scope>
</reference>
<dbReference type="InterPro" id="IPR009057">
    <property type="entry name" value="Homeodomain-like_sf"/>
</dbReference>
<evidence type="ECO:0000313" key="17">
    <source>
        <dbReference type="Proteomes" id="UP000265080"/>
    </source>
</evidence>
<dbReference type="GO" id="GO:0030154">
    <property type="term" value="P:cell differentiation"/>
    <property type="evidence" value="ECO:0007669"/>
    <property type="project" value="UniProtKB-KW"/>
</dbReference>
<accession>A0A3P8TRB6</accession>
<evidence type="ECO:0000256" key="2">
    <source>
        <dbReference type="ARBA" id="ARBA00022473"/>
    </source>
</evidence>
<feature type="region of interest" description="Disordered" evidence="14">
    <location>
        <begin position="93"/>
        <end position="162"/>
    </location>
</feature>
<evidence type="ECO:0000256" key="9">
    <source>
        <dbReference type="ARBA" id="ARBA00023242"/>
    </source>
</evidence>
<dbReference type="PROSITE" id="PS50071">
    <property type="entry name" value="HOMEOBOX_2"/>
    <property type="match status" value="1"/>
</dbReference>
<evidence type="ECO:0000256" key="6">
    <source>
        <dbReference type="ARBA" id="ARBA00023125"/>
    </source>
</evidence>
<evidence type="ECO:0000256" key="13">
    <source>
        <dbReference type="RuleBase" id="RU000682"/>
    </source>
</evidence>
<dbReference type="InterPro" id="IPR020479">
    <property type="entry name" value="HD_metazoa"/>
</dbReference>
<feature type="region of interest" description="Disordered" evidence="14">
    <location>
        <begin position="1"/>
        <end position="21"/>
    </location>
</feature>
<evidence type="ECO:0000256" key="4">
    <source>
        <dbReference type="ARBA" id="ARBA00022902"/>
    </source>
</evidence>
<dbReference type="InterPro" id="IPR051300">
    <property type="entry name" value="HMX_Homeobox_TF"/>
</dbReference>
<dbReference type="GO" id="GO:0000981">
    <property type="term" value="F:DNA-binding transcription factor activity, RNA polymerase II-specific"/>
    <property type="evidence" value="ECO:0007669"/>
    <property type="project" value="InterPro"/>
</dbReference>
<evidence type="ECO:0000256" key="10">
    <source>
        <dbReference type="ARBA" id="ARBA00038165"/>
    </source>
</evidence>
<name>A0A3P8TRB6_AMPPE</name>
<dbReference type="SMART" id="SM00389">
    <property type="entry name" value="HOX"/>
    <property type="match status" value="1"/>
</dbReference>
<dbReference type="OMA" id="YSNAVPL"/>
<feature type="compositionally biased region" description="Basic and acidic residues" evidence="14">
    <location>
        <begin position="138"/>
        <end position="162"/>
    </location>
</feature>
<dbReference type="STRING" id="161767.ENSAPEP00000028665"/>
<dbReference type="Proteomes" id="UP000265080">
    <property type="component" value="Chromosome 19"/>
</dbReference>
<dbReference type="FunFam" id="1.10.10.60:FF:000053">
    <property type="entry name" value="H6 family homeobox 2"/>
    <property type="match status" value="1"/>
</dbReference>
<dbReference type="InterPro" id="IPR001356">
    <property type="entry name" value="HD"/>
</dbReference>
<keyword evidence="17" id="KW-1185">Reference proteome</keyword>
<dbReference type="Pfam" id="PF00046">
    <property type="entry name" value="Homeodomain"/>
    <property type="match status" value="1"/>
</dbReference>
<dbReference type="Ensembl" id="ENSAPET00000029422.1">
    <property type="protein sequence ID" value="ENSAPEP00000028665.1"/>
    <property type="gene ID" value="ENSAPEG00000020373.1"/>
</dbReference>
<dbReference type="GeneTree" id="ENSGT00940000158286"/>
<keyword evidence="9 12" id="KW-0539">Nucleus</keyword>
<evidence type="ECO:0000259" key="15">
    <source>
        <dbReference type="PROSITE" id="PS50071"/>
    </source>
</evidence>
<feature type="DNA-binding region" description="Homeobox" evidence="12">
    <location>
        <begin position="166"/>
        <end position="225"/>
    </location>
</feature>
<dbReference type="PRINTS" id="PR00024">
    <property type="entry name" value="HOMEOBOX"/>
</dbReference>
<dbReference type="GO" id="GO:0007399">
    <property type="term" value="P:nervous system development"/>
    <property type="evidence" value="ECO:0007669"/>
    <property type="project" value="UniProtKB-KW"/>
</dbReference>
<keyword evidence="7 12" id="KW-0371">Homeobox</keyword>
<keyword evidence="3" id="KW-0221">Differentiation</keyword>
<evidence type="ECO:0000256" key="5">
    <source>
        <dbReference type="ARBA" id="ARBA00023015"/>
    </source>
</evidence>
<evidence type="ECO:0000256" key="14">
    <source>
        <dbReference type="SAM" id="MobiDB-lite"/>
    </source>
</evidence>
<dbReference type="PANTHER" id="PTHR46110:SF2">
    <property type="entry name" value="HOMEOBOX PROTEIN HMX3"/>
    <property type="match status" value="1"/>
</dbReference>
<evidence type="ECO:0000256" key="1">
    <source>
        <dbReference type="ARBA" id="ARBA00004123"/>
    </source>
</evidence>
<keyword evidence="6 12" id="KW-0238">DNA-binding</keyword>
<comment type="subcellular location">
    <subcellularLocation>
        <location evidence="1 12 13">Nucleus</location>
    </subcellularLocation>
</comment>
<dbReference type="PANTHER" id="PTHR46110">
    <property type="entry name" value="HOMEOBOX PROTEIN HMX"/>
    <property type="match status" value="1"/>
</dbReference>
<comment type="similarity">
    <text evidence="10">Belongs to the HMX homeobox family.</text>
</comment>
<keyword evidence="5" id="KW-0805">Transcription regulation</keyword>
<dbReference type="SUPFAM" id="SSF46689">
    <property type="entry name" value="Homeodomain-like"/>
    <property type="match status" value="1"/>
</dbReference>